<proteinExistence type="predicted"/>
<protein>
    <submittedName>
        <fullName evidence="1">SMI1/KNR4 family protein</fullName>
    </submittedName>
</protein>
<dbReference type="Pfam" id="PF14567">
    <property type="entry name" value="SUKH_5"/>
    <property type="match status" value="1"/>
</dbReference>
<comment type="caution">
    <text evidence="1">The sequence shown here is derived from an EMBL/GenBank/DDBJ whole genome shotgun (WGS) entry which is preliminary data.</text>
</comment>
<dbReference type="AlphaFoldDB" id="A0A9Q4AZQ1"/>
<name>A0A9Q4AZQ1_SALAG</name>
<sequence length="161" mass="18209">MSLLTYEEAKRKIFEREEIADFVGERSNELIKLAEKTLEVTFSGSYLDFIKTFGAGNFGSQEIFGIINGDFKNSSVPDAIWYTLSERKDNLPKNLVVIHEFGNGQVFCLDFNELNDDREPKVVAFMPALELKYQALEVVASGFGDFLLNVVNEEIFAGNYP</sequence>
<evidence type="ECO:0000313" key="1">
    <source>
        <dbReference type="EMBL" id="MCR6095411.1"/>
    </source>
</evidence>
<dbReference type="InterPro" id="IPR037883">
    <property type="entry name" value="Knr4/Smi1-like_sf"/>
</dbReference>
<dbReference type="EMBL" id="JABXYM010000001">
    <property type="protein sequence ID" value="MCR6095411.1"/>
    <property type="molecule type" value="Genomic_DNA"/>
</dbReference>
<dbReference type="SUPFAM" id="SSF160631">
    <property type="entry name" value="SMI1/KNR4-like"/>
    <property type="match status" value="1"/>
</dbReference>
<dbReference type="Gene3D" id="3.40.1580.10">
    <property type="entry name" value="SMI1/KNR4-like"/>
    <property type="match status" value="1"/>
</dbReference>
<organism evidence="1 2">
    <name type="scientific">Salipaludibacillus agaradhaerens</name>
    <name type="common">Bacillus agaradhaerens</name>
    <dbReference type="NCBI Taxonomy" id="76935"/>
    <lineage>
        <taxon>Bacteria</taxon>
        <taxon>Bacillati</taxon>
        <taxon>Bacillota</taxon>
        <taxon>Bacilli</taxon>
        <taxon>Bacillales</taxon>
        <taxon>Bacillaceae</taxon>
    </lineage>
</organism>
<keyword evidence="2" id="KW-1185">Reference proteome</keyword>
<evidence type="ECO:0000313" key="2">
    <source>
        <dbReference type="Proteomes" id="UP001057753"/>
    </source>
</evidence>
<dbReference type="RefSeq" id="WP_257820155.1">
    <property type="nucleotide sequence ID" value="NZ_JABXYM010000001.1"/>
</dbReference>
<gene>
    <name evidence="1" type="ORF">HXA33_02535</name>
</gene>
<dbReference type="Proteomes" id="UP001057753">
    <property type="component" value="Unassembled WGS sequence"/>
</dbReference>
<reference evidence="1" key="1">
    <citation type="submission" date="2020-06" db="EMBL/GenBank/DDBJ databases">
        <title>Insight into the genomes of haloalkaliphilic bacilli from Kenyan soda lakes.</title>
        <authorList>
            <person name="Mwirichia R."/>
            <person name="Villamizar G.C."/>
            <person name="Poehlein A."/>
            <person name="Mugweru J."/>
            <person name="Kipnyargis A."/>
            <person name="Kiplimo D."/>
            <person name="Orwa P."/>
            <person name="Daniel R."/>
        </authorList>
    </citation>
    <scope>NUCLEOTIDE SEQUENCE</scope>
    <source>
        <strain evidence="1">B1096_S55</strain>
    </source>
</reference>
<accession>A0A9Q4AZQ1</accession>